<dbReference type="Proteomes" id="UP000002282">
    <property type="component" value="Chromosome X"/>
</dbReference>
<dbReference type="EMBL" id="CM000162">
    <property type="protein sequence ID" value="KRK06539.1"/>
    <property type="molecule type" value="Genomic_DNA"/>
</dbReference>
<reference evidence="2 3" key="2">
    <citation type="journal article" date="2007" name="PLoS Biol.">
        <title>Principles of genome evolution in the Drosophila melanogaster species group.</title>
        <authorList>
            <person name="Ranz J.M."/>
            <person name="Maurin D."/>
            <person name="Chan Y.S."/>
            <person name="von Grotthuss M."/>
            <person name="Hillier L.W."/>
            <person name="Roote J."/>
            <person name="Ashburner M."/>
            <person name="Bergman C.M."/>
        </authorList>
    </citation>
    <scope>NUCLEOTIDE SEQUENCE [LARGE SCALE GENOMIC DNA]</scope>
    <source>
        <strain evidence="3">Tai18E2 / Tucson 14021-0261.01</strain>
    </source>
</reference>
<evidence type="ECO:0000256" key="1">
    <source>
        <dbReference type="SAM" id="MobiDB-lite"/>
    </source>
</evidence>
<name>A0A0R1EAY2_DROYA</name>
<keyword evidence="3" id="KW-1185">Reference proteome</keyword>
<accession>A0A0R1EAY2</accession>
<evidence type="ECO:0000313" key="2">
    <source>
        <dbReference type="EMBL" id="KRK06539.1"/>
    </source>
</evidence>
<evidence type="ECO:0000313" key="3">
    <source>
        <dbReference type="Proteomes" id="UP000002282"/>
    </source>
</evidence>
<organism evidence="2 3">
    <name type="scientific">Drosophila yakuba</name>
    <name type="common">Fruit fly</name>
    <dbReference type="NCBI Taxonomy" id="7245"/>
    <lineage>
        <taxon>Eukaryota</taxon>
        <taxon>Metazoa</taxon>
        <taxon>Ecdysozoa</taxon>
        <taxon>Arthropoda</taxon>
        <taxon>Hexapoda</taxon>
        <taxon>Insecta</taxon>
        <taxon>Pterygota</taxon>
        <taxon>Neoptera</taxon>
        <taxon>Endopterygota</taxon>
        <taxon>Diptera</taxon>
        <taxon>Brachycera</taxon>
        <taxon>Muscomorpha</taxon>
        <taxon>Ephydroidea</taxon>
        <taxon>Drosophilidae</taxon>
        <taxon>Drosophila</taxon>
        <taxon>Sophophora</taxon>
    </lineage>
</organism>
<proteinExistence type="predicted"/>
<gene>
    <name evidence="2" type="primary">Dyak\GE27681</name>
    <name evidence="2" type="synonym">GE27681</name>
    <name evidence="2" type="ORF">Dyak_GE27681</name>
</gene>
<sequence>MVETKSVQRKTGYQSPKRKRAKPSAIGHRPSTIGCVNYFHGNAPRAVAFWAKCGLKSRSAARWGPQFAIRNSPSAIPQPQSPIPQCDSTLLTPHTTGFDGIWLDKCTTSLLSGLPSIRCSVLA</sequence>
<reference evidence="2 3" key="1">
    <citation type="journal article" date="2007" name="Nature">
        <title>Evolution of genes and genomes on the Drosophila phylogeny.</title>
        <authorList>
            <consortium name="Drosophila 12 Genomes Consortium"/>
            <person name="Clark A.G."/>
            <person name="Eisen M.B."/>
            <person name="Smith D.R."/>
            <person name="Bergman C.M."/>
            <person name="Oliver B."/>
            <person name="Markow T.A."/>
            <person name="Kaufman T.C."/>
            <person name="Kellis M."/>
            <person name="Gelbart W."/>
            <person name="Iyer V.N."/>
            <person name="Pollard D.A."/>
            <person name="Sackton T.B."/>
            <person name="Larracuente A.M."/>
            <person name="Singh N.D."/>
            <person name="Abad J.P."/>
            <person name="Abt D.N."/>
            <person name="Adryan B."/>
            <person name="Aguade M."/>
            <person name="Akashi H."/>
            <person name="Anderson W.W."/>
            <person name="Aquadro C.F."/>
            <person name="Ardell D.H."/>
            <person name="Arguello R."/>
            <person name="Artieri C.G."/>
            <person name="Barbash D.A."/>
            <person name="Barker D."/>
            <person name="Barsanti P."/>
            <person name="Batterham P."/>
            <person name="Batzoglou S."/>
            <person name="Begun D."/>
            <person name="Bhutkar A."/>
            <person name="Blanco E."/>
            <person name="Bosak S.A."/>
            <person name="Bradley R.K."/>
            <person name="Brand A.D."/>
            <person name="Brent M.R."/>
            <person name="Brooks A.N."/>
            <person name="Brown R.H."/>
            <person name="Butlin R.K."/>
            <person name="Caggese C."/>
            <person name="Calvi B.R."/>
            <person name="Bernardo de Carvalho A."/>
            <person name="Caspi A."/>
            <person name="Castrezana S."/>
            <person name="Celniker S.E."/>
            <person name="Chang J.L."/>
            <person name="Chapple C."/>
            <person name="Chatterji S."/>
            <person name="Chinwalla A."/>
            <person name="Civetta A."/>
            <person name="Clifton S.W."/>
            <person name="Comeron J.M."/>
            <person name="Costello J.C."/>
            <person name="Coyne J.A."/>
            <person name="Daub J."/>
            <person name="David R.G."/>
            <person name="Delcher A.L."/>
            <person name="Delehaunty K."/>
            <person name="Do C.B."/>
            <person name="Ebling H."/>
            <person name="Edwards K."/>
            <person name="Eickbush T."/>
            <person name="Evans J.D."/>
            <person name="Filipski A."/>
            <person name="Findeiss S."/>
            <person name="Freyhult E."/>
            <person name="Fulton L."/>
            <person name="Fulton R."/>
            <person name="Garcia A.C."/>
            <person name="Gardiner A."/>
            <person name="Garfield D.A."/>
            <person name="Garvin B.E."/>
            <person name="Gibson G."/>
            <person name="Gilbert D."/>
            <person name="Gnerre S."/>
            <person name="Godfrey J."/>
            <person name="Good R."/>
            <person name="Gotea V."/>
            <person name="Gravely B."/>
            <person name="Greenberg A.J."/>
            <person name="Griffiths-Jones S."/>
            <person name="Gross S."/>
            <person name="Guigo R."/>
            <person name="Gustafson E.A."/>
            <person name="Haerty W."/>
            <person name="Hahn M.W."/>
            <person name="Halligan D.L."/>
            <person name="Halpern A.L."/>
            <person name="Halter G.M."/>
            <person name="Han M.V."/>
            <person name="Heger A."/>
            <person name="Hillier L."/>
            <person name="Hinrichs A.S."/>
            <person name="Holmes I."/>
            <person name="Hoskins R.A."/>
            <person name="Hubisz M.J."/>
            <person name="Hultmark D."/>
            <person name="Huntley M.A."/>
            <person name="Jaffe D.B."/>
            <person name="Jagadeeshan S."/>
            <person name="Jeck W.R."/>
            <person name="Johnson J."/>
            <person name="Jones C.D."/>
            <person name="Jordan W.C."/>
            <person name="Karpen G.H."/>
            <person name="Kataoka E."/>
            <person name="Keightley P.D."/>
            <person name="Kheradpour P."/>
            <person name="Kirkness E.F."/>
            <person name="Koerich L.B."/>
            <person name="Kristiansen K."/>
            <person name="Kudrna D."/>
            <person name="Kulathinal R.J."/>
            <person name="Kumar S."/>
            <person name="Kwok R."/>
            <person name="Lander E."/>
            <person name="Langley C.H."/>
            <person name="Lapoint R."/>
            <person name="Lazzaro B.P."/>
            <person name="Lee S.J."/>
            <person name="Levesque L."/>
            <person name="Li R."/>
            <person name="Lin C.F."/>
            <person name="Lin M.F."/>
            <person name="Lindblad-Toh K."/>
            <person name="Llopart A."/>
            <person name="Long M."/>
            <person name="Low L."/>
            <person name="Lozovsky E."/>
            <person name="Lu J."/>
            <person name="Luo M."/>
            <person name="Machado C.A."/>
            <person name="Makalowski W."/>
            <person name="Marzo M."/>
            <person name="Matsuda M."/>
            <person name="Matzkin L."/>
            <person name="McAllister B."/>
            <person name="McBride C.S."/>
            <person name="McKernan B."/>
            <person name="McKernan K."/>
            <person name="Mendez-Lago M."/>
            <person name="Minx P."/>
            <person name="Mollenhauer M.U."/>
            <person name="Montooth K."/>
            <person name="Mount S.M."/>
            <person name="Mu X."/>
            <person name="Myers E."/>
            <person name="Negre B."/>
            <person name="Newfeld S."/>
            <person name="Nielsen R."/>
            <person name="Noor M.A."/>
            <person name="O'Grady P."/>
            <person name="Pachter L."/>
            <person name="Papaceit M."/>
            <person name="Parisi M.J."/>
            <person name="Parisi M."/>
            <person name="Parts L."/>
            <person name="Pedersen J.S."/>
            <person name="Pesole G."/>
            <person name="Phillippy A.M."/>
            <person name="Ponting C.P."/>
            <person name="Pop M."/>
            <person name="Porcelli D."/>
            <person name="Powell J.R."/>
            <person name="Prohaska S."/>
            <person name="Pruitt K."/>
            <person name="Puig M."/>
            <person name="Quesneville H."/>
            <person name="Ram K.R."/>
            <person name="Rand D."/>
            <person name="Rasmussen M.D."/>
            <person name="Reed L.K."/>
            <person name="Reenan R."/>
            <person name="Reily A."/>
            <person name="Remington K.A."/>
            <person name="Rieger T.T."/>
            <person name="Ritchie M.G."/>
            <person name="Robin C."/>
            <person name="Rogers Y.H."/>
            <person name="Rohde C."/>
            <person name="Rozas J."/>
            <person name="Rubenfield M.J."/>
            <person name="Ruiz A."/>
            <person name="Russo S."/>
            <person name="Salzberg S.L."/>
            <person name="Sanchez-Gracia A."/>
            <person name="Saranga D.J."/>
            <person name="Sato H."/>
            <person name="Schaeffer S.W."/>
            <person name="Schatz M.C."/>
            <person name="Schlenke T."/>
            <person name="Schwartz R."/>
            <person name="Segarra C."/>
            <person name="Singh R.S."/>
            <person name="Sirot L."/>
            <person name="Sirota M."/>
            <person name="Sisneros N.B."/>
            <person name="Smith C.D."/>
            <person name="Smith T.F."/>
            <person name="Spieth J."/>
            <person name="Stage D.E."/>
            <person name="Stark A."/>
            <person name="Stephan W."/>
            <person name="Strausberg R.L."/>
            <person name="Strempel S."/>
            <person name="Sturgill D."/>
            <person name="Sutton G."/>
            <person name="Sutton G.G."/>
            <person name="Tao W."/>
            <person name="Teichmann S."/>
            <person name="Tobari Y.N."/>
            <person name="Tomimura Y."/>
            <person name="Tsolas J.M."/>
            <person name="Valente V.L."/>
            <person name="Venter E."/>
            <person name="Venter J.C."/>
            <person name="Vicario S."/>
            <person name="Vieira F.G."/>
            <person name="Vilella A.J."/>
            <person name="Villasante A."/>
            <person name="Walenz B."/>
            <person name="Wang J."/>
            <person name="Wasserman M."/>
            <person name="Watts T."/>
            <person name="Wilson D."/>
            <person name="Wilson R.K."/>
            <person name="Wing R.A."/>
            <person name="Wolfner M.F."/>
            <person name="Wong A."/>
            <person name="Wong G.K."/>
            <person name="Wu C.I."/>
            <person name="Wu G."/>
            <person name="Yamamoto D."/>
            <person name="Yang H.P."/>
            <person name="Yang S.P."/>
            <person name="Yorke J.A."/>
            <person name="Yoshida K."/>
            <person name="Zdobnov E."/>
            <person name="Zhang P."/>
            <person name="Zhang Y."/>
            <person name="Zimin A.V."/>
            <person name="Baldwin J."/>
            <person name="Abdouelleil A."/>
            <person name="Abdulkadir J."/>
            <person name="Abebe A."/>
            <person name="Abera B."/>
            <person name="Abreu J."/>
            <person name="Acer S.C."/>
            <person name="Aftuck L."/>
            <person name="Alexander A."/>
            <person name="An P."/>
            <person name="Anderson E."/>
            <person name="Anderson S."/>
            <person name="Arachi H."/>
            <person name="Azer M."/>
            <person name="Bachantsang P."/>
            <person name="Barry A."/>
            <person name="Bayul T."/>
            <person name="Berlin A."/>
            <person name="Bessette D."/>
            <person name="Bloom T."/>
            <person name="Blye J."/>
            <person name="Boguslavskiy L."/>
            <person name="Bonnet C."/>
            <person name="Boukhgalter B."/>
            <person name="Bourzgui I."/>
            <person name="Brown A."/>
            <person name="Cahill P."/>
            <person name="Channer S."/>
            <person name="Cheshatsang Y."/>
            <person name="Chuda L."/>
            <person name="Citroen M."/>
            <person name="Collymore A."/>
            <person name="Cooke P."/>
            <person name="Costello M."/>
            <person name="D'Aco K."/>
            <person name="Daza R."/>
            <person name="De Haan G."/>
            <person name="DeGray S."/>
            <person name="DeMaso C."/>
            <person name="Dhargay N."/>
            <person name="Dooley K."/>
            <person name="Dooley E."/>
            <person name="Doricent M."/>
            <person name="Dorje P."/>
            <person name="Dorjee K."/>
            <person name="Dupes A."/>
            <person name="Elong R."/>
            <person name="Falk J."/>
            <person name="Farina A."/>
            <person name="Faro S."/>
            <person name="Ferguson D."/>
            <person name="Fisher S."/>
            <person name="Foley C.D."/>
            <person name="Franke A."/>
            <person name="Friedrich D."/>
            <person name="Gadbois L."/>
            <person name="Gearin G."/>
            <person name="Gearin C.R."/>
            <person name="Giannoukos G."/>
            <person name="Goode T."/>
            <person name="Graham J."/>
            <person name="Grandbois E."/>
            <person name="Grewal S."/>
            <person name="Gyaltsen K."/>
            <person name="Hafez N."/>
            <person name="Hagos B."/>
            <person name="Hall J."/>
            <person name="Henson C."/>
            <person name="Hollinger A."/>
            <person name="Honan T."/>
            <person name="Huard M.D."/>
            <person name="Hughes L."/>
            <person name="Hurhula B."/>
            <person name="Husby M.E."/>
            <person name="Kamat A."/>
            <person name="Kanga B."/>
            <person name="Kashin S."/>
            <person name="Khazanovich D."/>
            <person name="Kisner P."/>
            <person name="Lance K."/>
            <person name="Lara M."/>
            <person name="Lee W."/>
            <person name="Lennon N."/>
            <person name="Letendre F."/>
            <person name="LeVine R."/>
            <person name="Lipovsky A."/>
            <person name="Liu X."/>
            <person name="Liu J."/>
            <person name="Liu S."/>
            <person name="Lokyitsang T."/>
            <person name="Lokyitsang Y."/>
            <person name="Lubonja R."/>
            <person name="Lui A."/>
            <person name="MacDonald P."/>
            <person name="Magnisalis V."/>
            <person name="Maru K."/>
            <person name="Matthews C."/>
            <person name="McCusker W."/>
            <person name="McDonough S."/>
            <person name="Mehta T."/>
            <person name="Meldrim J."/>
            <person name="Meneus L."/>
            <person name="Mihai O."/>
            <person name="Mihalev A."/>
            <person name="Mihova T."/>
            <person name="Mittelman R."/>
            <person name="Mlenga V."/>
            <person name="Montmayeur A."/>
            <person name="Mulrain L."/>
            <person name="Navidi A."/>
            <person name="Naylor J."/>
            <person name="Negash T."/>
            <person name="Nguyen T."/>
            <person name="Nguyen N."/>
            <person name="Nicol R."/>
            <person name="Norbu C."/>
            <person name="Norbu N."/>
            <person name="Novod N."/>
            <person name="O'Neill B."/>
            <person name="Osman S."/>
            <person name="Markiewicz E."/>
            <person name="Oyono O.L."/>
            <person name="Patti C."/>
            <person name="Phunkhang P."/>
            <person name="Pierre F."/>
            <person name="Priest M."/>
            <person name="Raghuraman S."/>
            <person name="Rege F."/>
            <person name="Reyes R."/>
            <person name="Rise C."/>
            <person name="Rogov P."/>
            <person name="Ross K."/>
            <person name="Ryan E."/>
            <person name="Settipalli S."/>
            <person name="Shea T."/>
            <person name="Sherpa N."/>
            <person name="Shi L."/>
            <person name="Shih D."/>
            <person name="Sparrow T."/>
            <person name="Spaulding J."/>
            <person name="Stalker J."/>
            <person name="Stange-Thomann N."/>
            <person name="Stavropoulos S."/>
            <person name="Stone C."/>
            <person name="Strader C."/>
            <person name="Tesfaye S."/>
            <person name="Thomson T."/>
            <person name="Thoulutsang Y."/>
            <person name="Thoulutsang D."/>
            <person name="Topham K."/>
            <person name="Topping I."/>
            <person name="Tsamla T."/>
            <person name="Vassiliev H."/>
            <person name="Vo A."/>
            <person name="Wangchuk T."/>
            <person name="Wangdi T."/>
            <person name="Weiand M."/>
            <person name="Wilkinson J."/>
            <person name="Wilson A."/>
            <person name="Yadav S."/>
            <person name="Young G."/>
            <person name="Yu Q."/>
            <person name="Zembek L."/>
            <person name="Zhong D."/>
            <person name="Zimmer A."/>
            <person name="Zwirko Z."/>
            <person name="Jaffe D.B."/>
            <person name="Alvarez P."/>
            <person name="Brockman W."/>
            <person name="Butler J."/>
            <person name="Chin C."/>
            <person name="Gnerre S."/>
            <person name="Grabherr M."/>
            <person name="Kleber M."/>
            <person name="Mauceli E."/>
            <person name="MacCallum I."/>
        </authorList>
    </citation>
    <scope>NUCLEOTIDE SEQUENCE [LARGE SCALE GENOMIC DNA]</scope>
    <source>
        <strain evidence="3">Tai18E2 / Tucson 14021-0261.01</strain>
    </source>
</reference>
<feature type="region of interest" description="Disordered" evidence="1">
    <location>
        <begin position="1"/>
        <end position="28"/>
    </location>
</feature>
<dbReference type="KEGG" id="dya:Dyak_GE27681"/>
<protein>
    <submittedName>
        <fullName evidence="2">Uncharacterized protein</fullName>
    </submittedName>
</protein>
<dbReference type="AlphaFoldDB" id="A0A0R1EAY2"/>